<gene>
    <name evidence="3" type="ORF">F5890DRAFT_1510037</name>
</gene>
<name>A0AA38UV34_9AGAR</name>
<feature type="transmembrane region" description="Helical" evidence="2">
    <location>
        <begin position="20"/>
        <end position="42"/>
    </location>
</feature>
<dbReference type="Proteomes" id="UP001163850">
    <property type="component" value="Unassembled WGS sequence"/>
</dbReference>
<keyword evidence="2" id="KW-0472">Membrane</keyword>
<feature type="region of interest" description="Disordered" evidence="1">
    <location>
        <begin position="70"/>
        <end position="100"/>
    </location>
</feature>
<dbReference type="AlphaFoldDB" id="A0AA38UV34"/>
<keyword evidence="2" id="KW-0812">Transmembrane</keyword>
<comment type="caution">
    <text evidence="3">The sequence shown here is derived from an EMBL/GenBank/DDBJ whole genome shotgun (WGS) entry which is preliminary data.</text>
</comment>
<evidence type="ECO:0000313" key="4">
    <source>
        <dbReference type="Proteomes" id="UP001163850"/>
    </source>
</evidence>
<reference evidence="3" key="1">
    <citation type="submission" date="2022-08" db="EMBL/GenBank/DDBJ databases">
        <authorList>
            <consortium name="DOE Joint Genome Institute"/>
            <person name="Min B."/>
            <person name="Riley R."/>
            <person name="Sierra-Patev S."/>
            <person name="Naranjo-Ortiz M."/>
            <person name="Looney B."/>
            <person name="Konkel Z."/>
            <person name="Slot J.C."/>
            <person name="Sakamoto Y."/>
            <person name="Steenwyk J.L."/>
            <person name="Rokas A."/>
            <person name="Carro J."/>
            <person name="Camarero S."/>
            <person name="Ferreira P."/>
            <person name="Molpeceres G."/>
            <person name="Ruiz-Duenas F.J."/>
            <person name="Serrano A."/>
            <person name="Henrissat B."/>
            <person name="Drula E."/>
            <person name="Hughes K.W."/>
            <person name="Mata J.L."/>
            <person name="Ishikawa N.K."/>
            <person name="Vargas-Isla R."/>
            <person name="Ushijima S."/>
            <person name="Smith C.A."/>
            <person name="Ahrendt S."/>
            <person name="Andreopoulos W."/>
            <person name="He G."/>
            <person name="Labutti K."/>
            <person name="Lipzen A."/>
            <person name="Ng V."/>
            <person name="Sandor L."/>
            <person name="Barry K."/>
            <person name="Martinez A.T."/>
            <person name="Xiao Y."/>
            <person name="Gibbons J.G."/>
            <person name="Terashima K."/>
            <person name="Hibbett D.S."/>
            <person name="Grigoriev I.V."/>
        </authorList>
    </citation>
    <scope>NUCLEOTIDE SEQUENCE</scope>
    <source>
        <strain evidence="3">TFB7829</strain>
    </source>
</reference>
<dbReference type="EMBL" id="MU801962">
    <property type="protein sequence ID" value="KAJ3985422.1"/>
    <property type="molecule type" value="Genomic_DNA"/>
</dbReference>
<evidence type="ECO:0000256" key="2">
    <source>
        <dbReference type="SAM" id="Phobius"/>
    </source>
</evidence>
<evidence type="ECO:0000256" key="1">
    <source>
        <dbReference type="SAM" id="MobiDB-lite"/>
    </source>
</evidence>
<organism evidence="3 4">
    <name type="scientific">Lentinula detonsa</name>
    <dbReference type="NCBI Taxonomy" id="2804962"/>
    <lineage>
        <taxon>Eukaryota</taxon>
        <taxon>Fungi</taxon>
        <taxon>Dikarya</taxon>
        <taxon>Basidiomycota</taxon>
        <taxon>Agaricomycotina</taxon>
        <taxon>Agaricomycetes</taxon>
        <taxon>Agaricomycetidae</taxon>
        <taxon>Agaricales</taxon>
        <taxon>Marasmiineae</taxon>
        <taxon>Omphalotaceae</taxon>
        <taxon>Lentinula</taxon>
    </lineage>
</organism>
<protein>
    <submittedName>
        <fullName evidence="3">Uncharacterized protein</fullName>
    </submittedName>
</protein>
<proteinExistence type="predicted"/>
<keyword evidence="2" id="KW-1133">Transmembrane helix</keyword>
<accession>A0AA38UV34</accession>
<sequence length="100" mass="10991">MVAMLRYVPFVLTFTRLLRFSLVYLFCTPFIYDLPIFILTLIHQPPGPPPSHMGYGAGYGEASYYHSPSPAIPAGLQSPPYDGYLSPPGPPPQAHVQGKV</sequence>
<evidence type="ECO:0000313" key="3">
    <source>
        <dbReference type="EMBL" id="KAJ3985422.1"/>
    </source>
</evidence>